<feature type="compositionally biased region" description="Basic and acidic residues" evidence="8">
    <location>
        <begin position="476"/>
        <end position="498"/>
    </location>
</feature>
<dbReference type="PANTHER" id="PTHR18929">
    <property type="entry name" value="PROTEIN DISULFIDE ISOMERASE"/>
    <property type="match status" value="1"/>
</dbReference>
<evidence type="ECO:0000313" key="12">
    <source>
        <dbReference type="Proteomes" id="UP001150062"/>
    </source>
</evidence>
<evidence type="ECO:0000256" key="6">
    <source>
        <dbReference type="ARBA" id="ARBA00023235"/>
    </source>
</evidence>
<dbReference type="SUPFAM" id="SSF52833">
    <property type="entry name" value="Thioredoxin-like"/>
    <property type="match status" value="3"/>
</dbReference>
<dbReference type="Pfam" id="PF00085">
    <property type="entry name" value="Thioredoxin"/>
    <property type="match status" value="1"/>
</dbReference>
<dbReference type="Gene3D" id="3.40.30.10">
    <property type="entry name" value="Glutaredoxin"/>
    <property type="match status" value="4"/>
</dbReference>
<protein>
    <recommendedName>
        <fullName evidence="4">protein disulfide-isomerase</fullName>
        <ecNumber evidence="4">5.3.4.1</ecNumber>
    </recommendedName>
</protein>
<proteinExistence type="inferred from homology"/>
<dbReference type="InterPro" id="IPR036249">
    <property type="entry name" value="Thioredoxin-like_sf"/>
</dbReference>
<comment type="subcellular location">
    <subcellularLocation>
        <location evidence="2">Endoplasmic reticulum lumen</location>
    </subcellularLocation>
</comment>
<evidence type="ECO:0000259" key="10">
    <source>
        <dbReference type="PROSITE" id="PS51352"/>
    </source>
</evidence>
<dbReference type="Pfam" id="PF13848">
    <property type="entry name" value="Thioredoxin_6"/>
    <property type="match status" value="1"/>
</dbReference>
<feature type="chain" id="PRO_5046222371" description="protein disulfide-isomerase" evidence="9">
    <location>
        <begin position="16"/>
        <end position="514"/>
    </location>
</feature>
<dbReference type="PROSITE" id="PS51352">
    <property type="entry name" value="THIOREDOXIN_2"/>
    <property type="match status" value="1"/>
</dbReference>
<keyword evidence="7" id="KW-0676">Redox-active center</keyword>
<evidence type="ECO:0000313" key="11">
    <source>
        <dbReference type="EMBL" id="KAJ6237820.1"/>
    </source>
</evidence>
<feature type="region of interest" description="Disordered" evidence="8">
    <location>
        <begin position="473"/>
        <end position="514"/>
    </location>
</feature>
<evidence type="ECO:0000256" key="4">
    <source>
        <dbReference type="ARBA" id="ARBA00012723"/>
    </source>
</evidence>
<evidence type="ECO:0000256" key="8">
    <source>
        <dbReference type="SAM" id="MobiDB-lite"/>
    </source>
</evidence>
<comment type="catalytic activity">
    <reaction evidence="1">
        <text>Catalyzes the rearrangement of -S-S- bonds in proteins.</text>
        <dbReference type="EC" id="5.3.4.1"/>
    </reaction>
</comment>
<feature type="compositionally biased region" description="Acidic residues" evidence="8">
    <location>
        <begin position="499"/>
        <end position="514"/>
    </location>
</feature>
<dbReference type="EMBL" id="JAOAOG010000237">
    <property type="protein sequence ID" value="KAJ6237820.1"/>
    <property type="molecule type" value="Genomic_DNA"/>
</dbReference>
<keyword evidence="9" id="KW-0732">Signal</keyword>
<evidence type="ECO:0000256" key="2">
    <source>
        <dbReference type="ARBA" id="ARBA00004319"/>
    </source>
</evidence>
<name>A0ABQ8XYZ3_9EUKA</name>
<evidence type="ECO:0000256" key="9">
    <source>
        <dbReference type="SAM" id="SignalP"/>
    </source>
</evidence>
<dbReference type="InterPro" id="IPR013766">
    <property type="entry name" value="Thioredoxin_domain"/>
</dbReference>
<keyword evidence="12" id="KW-1185">Reference proteome</keyword>
<accession>A0ABQ8XYZ3</accession>
<dbReference type="GO" id="GO:0016853">
    <property type="term" value="F:isomerase activity"/>
    <property type="evidence" value="ECO:0007669"/>
    <property type="project" value="UniProtKB-KW"/>
</dbReference>
<feature type="domain" description="Thioredoxin" evidence="10">
    <location>
        <begin position="343"/>
        <end position="471"/>
    </location>
</feature>
<comment type="similarity">
    <text evidence="3">Belongs to the protein disulfide isomerase family.</text>
</comment>
<evidence type="ECO:0000256" key="7">
    <source>
        <dbReference type="ARBA" id="ARBA00023284"/>
    </source>
</evidence>
<evidence type="ECO:0000256" key="1">
    <source>
        <dbReference type="ARBA" id="ARBA00001182"/>
    </source>
</evidence>
<organism evidence="11 12">
    <name type="scientific">Anaeramoeba flamelloides</name>
    <dbReference type="NCBI Taxonomy" id="1746091"/>
    <lineage>
        <taxon>Eukaryota</taxon>
        <taxon>Metamonada</taxon>
        <taxon>Anaeramoebidae</taxon>
        <taxon>Anaeramoeba</taxon>
    </lineage>
</organism>
<feature type="signal peptide" evidence="9">
    <location>
        <begin position="1"/>
        <end position="15"/>
    </location>
</feature>
<dbReference type="Proteomes" id="UP001150062">
    <property type="component" value="Unassembled WGS sequence"/>
</dbReference>
<sequence length="514" mass="60567">MKIILFLVLILFAYCEESEIRETNETNEEKEYQFFTRLITKDDVETMIKENKVFVLCIFAEFSEKSIKFSKGYDSVAQSIKDNNEYDFFRFEFTQEDMDLAKTLGFLGLPAVLTVRNGKVEDRFLGGTKIEDFEIWIKKKFLPPIVFVESNEELEEMKNIYETIAFAEISEDEQIVELLENIAESELKQQFLFAGKKGSAQNTLTIYRQADKTETKYNGDFEENEITEWLNEYYLPFIQELTFSTLKHYYAKQAPVCYLLMDADEEKEDRPSVQLISELNNEFYGKVWFVWAYSNELPTLADRYLITEFPGMVLINNINKEHYTYKGKFTKNEIKNWLNDFFAGKVEKSIKKELIPQSNDGLIKTVVYDNWDEIVNDPEKDVLIKIYADWCQHCKKLEPVYQELAEKFQDSKNLVFAQINGDKNEIKPDLKVSGYPTIMLFPAENKKEFILFEEEERSIETLSKFLTENCKTTETIIKDNSSEEGADEKMQEDQKKEEEQEEEEEEEEEPIKEL</sequence>
<dbReference type="CDD" id="cd02995">
    <property type="entry name" value="PDI_a_PDI_a'_C"/>
    <property type="match status" value="1"/>
</dbReference>
<gene>
    <name evidence="11" type="ORF">M0813_26613</name>
</gene>
<reference evidence="11" key="1">
    <citation type="submission" date="2022-08" db="EMBL/GenBank/DDBJ databases">
        <title>Novel sulfate-reducing endosymbionts in the free-living metamonad Anaeramoeba.</title>
        <authorList>
            <person name="Jerlstrom-Hultqvist J."/>
            <person name="Cepicka I."/>
            <person name="Gallot-Lavallee L."/>
            <person name="Salas-Leiva D."/>
            <person name="Curtis B.A."/>
            <person name="Zahonova K."/>
            <person name="Pipaliya S."/>
            <person name="Dacks J."/>
            <person name="Roger A.J."/>
        </authorList>
    </citation>
    <scope>NUCLEOTIDE SEQUENCE</scope>
    <source>
        <strain evidence="11">Schooner1</strain>
    </source>
</reference>
<dbReference type="PANTHER" id="PTHR18929:SF132">
    <property type="entry name" value="PROTEIN DISULFIDE-ISOMERASE A3"/>
    <property type="match status" value="1"/>
</dbReference>
<keyword evidence="6 11" id="KW-0413">Isomerase</keyword>
<keyword evidence="5" id="KW-0256">Endoplasmic reticulum</keyword>
<comment type="caution">
    <text evidence="11">The sequence shown here is derived from an EMBL/GenBank/DDBJ whole genome shotgun (WGS) entry which is preliminary data.</text>
</comment>
<dbReference type="EC" id="5.3.4.1" evidence="4"/>
<evidence type="ECO:0000256" key="5">
    <source>
        <dbReference type="ARBA" id="ARBA00022824"/>
    </source>
</evidence>
<evidence type="ECO:0000256" key="3">
    <source>
        <dbReference type="ARBA" id="ARBA00006347"/>
    </source>
</evidence>